<dbReference type="InterPro" id="IPR036567">
    <property type="entry name" value="RHF-like"/>
</dbReference>
<evidence type="ECO:0000256" key="2">
    <source>
        <dbReference type="HAMAP-Rule" id="MF_00839"/>
    </source>
</evidence>
<dbReference type="Gene3D" id="3.30.160.100">
    <property type="entry name" value="Ribosome hibernation promotion factor-like"/>
    <property type="match status" value="1"/>
</dbReference>
<dbReference type="InterPro" id="IPR032528">
    <property type="entry name" value="Ribosom_S30AE_C"/>
</dbReference>
<dbReference type="CDD" id="cd00552">
    <property type="entry name" value="RaiA"/>
    <property type="match status" value="1"/>
</dbReference>
<comment type="similarity">
    <text evidence="2">Belongs to the HPF/YfiA ribosome-associated protein family. Long HPF subfamily.</text>
</comment>
<dbReference type="PANTHER" id="PTHR33231">
    <property type="entry name" value="30S RIBOSOMAL PROTEIN"/>
    <property type="match status" value="1"/>
</dbReference>
<dbReference type="SUPFAM" id="SSF69754">
    <property type="entry name" value="Ribosome binding protein Y (YfiA homologue)"/>
    <property type="match status" value="1"/>
</dbReference>
<protein>
    <recommendedName>
        <fullName evidence="2">Ribosome hibernation promoting factor</fullName>
        <shortName evidence="2">HPF</shortName>
    </recommendedName>
</protein>
<organism evidence="4 5">
    <name type="scientific">Harryflintia acetispora</name>
    <dbReference type="NCBI Taxonomy" id="1849041"/>
    <lineage>
        <taxon>Bacteria</taxon>
        <taxon>Bacillati</taxon>
        <taxon>Bacillota</taxon>
        <taxon>Clostridia</taxon>
        <taxon>Eubacteriales</taxon>
        <taxon>Oscillospiraceae</taxon>
        <taxon>Harryflintia</taxon>
    </lineage>
</organism>
<dbReference type="AlphaFoldDB" id="A0A9X8ULL3"/>
<dbReference type="OrthoDB" id="9794975at2"/>
<dbReference type="Gene3D" id="3.30.505.50">
    <property type="entry name" value="Sigma 54 modulation/S30EA ribosomal protein, C-terminal domain"/>
    <property type="match status" value="1"/>
</dbReference>
<dbReference type="HAMAP" id="MF_00839">
    <property type="entry name" value="HPF"/>
    <property type="match status" value="1"/>
</dbReference>
<dbReference type="Pfam" id="PF16321">
    <property type="entry name" value="Ribosom_S30AE_C"/>
    <property type="match status" value="1"/>
</dbReference>
<dbReference type="InterPro" id="IPR034694">
    <property type="entry name" value="HPF_long/plastid"/>
</dbReference>
<dbReference type="Pfam" id="PF02482">
    <property type="entry name" value="Ribosomal_S30AE"/>
    <property type="match status" value="1"/>
</dbReference>
<dbReference type="GO" id="GO:0043024">
    <property type="term" value="F:ribosomal small subunit binding"/>
    <property type="evidence" value="ECO:0007669"/>
    <property type="project" value="TreeGrafter"/>
</dbReference>
<evidence type="ECO:0000256" key="1">
    <source>
        <dbReference type="ARBA" id="ARBA00022845"/>
    </source>
</evidence>
<evidence type="ECO:0000313" key="4">
    <source>
        <dbReference type="EMBL" id="TCL45465.1"/>
    </source>
</evidence>
<dbReference type="GO" id="GO:0045900">
    <property type="term" value="P:negative regulation of translational elongation"/>
    <property type="evidence" value="ECO:0007669"/>
    <property type="project" value="TreeGrafter"/>
</dbReference>
<comment type="function">
    <text evidence="2">Required for dimerization of active 70S ribosomes into 100S ribosomes in stationary phase; 100S ribosomes are translationally inactive and sometimes present during exponential growth.</text>
</comment>
<comment type="subunit">
    <text evidence="2">Interacts with 100S ribosomes.</text>
</comment>
<reference evidence="4 5" key="1">
    <citation type="submission" date="2019-03" db="EMBL/GenBank/DDBJ databases">
        <title>Genomic Encyclopedia of Type Strains, Phase IV (KMG-IV): sequencing the most valuable type-strain genomes for metagenomic binning, comparative biology and taxonomic classification.</title>
        <authorList>
            <person name="Goeker M."/>
        </authorList>
    </citation>
    <scope>NUCLEOTIDE SEQUENCE [LARGE SCALE GENOMIC DNA]</scope>
    <source>
        <strain evidence="4 5">DSM 100433</strain>
    </source>
</reference>
<gene>
    <name evidence="2" type="primary">hpf</name>
    <name evidence="4" type="ORF">EDD78_101448</name>
</gene>
<proteinExistence type="inferred from homology"/>
<accession>A0A9X8ULL3</accession>
<keyword evidence="1 2" id="KW-0810">Translation regulation</keyword>
<dbReference type="Proteomes" id="UP000294682">
    <property type="component" value="Unassembled WGS sequence"/>
</dbReference>
<evidence type="ECO:0000313" key="5">
    <source>
        <dbReference type="Proteomes" id="UP000294682"/>
    </source>
</evidence>
<keyword evidence="5" id="KW-1185">Reference proteome</keyword>
<evidence type="ECO:0000259" key="3">
    <source>
        <dbReference type="Pfam" id="PF16321"/>
    </source>
</evidence>
<dbReference type="PANTHER" id="PTHR33231:SF1">
    <property type="entry name" value="30S RIBOSOMAL PROTEIN"/>
    <property type="match status" value="1"/>
</dbReference>
<comment type="caution">
    <text evidence="4">The sequence shown here is derived from an EMBL/GenBank/DDBJ whole genome shotgun (WGS) entry which is preliminary data.</text>
</comment>
<keyword evidence="2" id="KW-0963">Cytoplasm</keyword>
<comment type="subcellular location">
    <subcellularLocation>
        <location evidence="2">Cytoplasm</location>
    </subcellularLocation>
</comment>
<dbReference type="InterPro" id="IPR003489">
    <property type="entry name" value="RHF/RaiA"/>
</dbReference>
<feature type="domain" description="Sigma 54 modulation/S30EA ribosomal protein C-terminal" evidence="3">
    <location>
        <begin position="115"/>
        <end position="168"/>
    </location>
</feature>
<dbReference type="InterPro" id="IPR038416">
    <property type="entry name" value="Ribosom_S30AE_C_sf"/>
</dbReference>
<dbReference type="GO" id="GO:0022627">
    <property type="term" value="C:cytosolic small ribosomal subunit"/>
    <property type="evidence" value="ECO:0007669"/>
    <property type="project" value="TreeGrafter"/>
</dbReference>
<sequence>MNITIKSRKTTVKDSFKERVQKKLSKLDRFFDETAEAVVTVTNEGERETVEITVRAAGMNFRAEKTTNDRMDSLEAVVDLLVRQIVKNKSKLEQRLRTDAFAPEYNDPALEAEDYSVVKTKRFPVKPMSVEEAILQMNMLGHSFFMFRDAQQGEICVVYKRKGDSYGLIEPIEDDE</sequence>
<dbReference type="InterPro" id="IPR050574">
    <property type="entry name" value="HPF/YfiA_ribosome-assoc"/>
</dbReference>
<dbReference type="EMBL" id="SLUK01000001">
    <property type="protein sequence ID" value="TCL45465.1"/>
    <property type="molecule type" value="Genomic_DNA"/>
</dbReference>
<dbReference type="NCBIfam" id="TIGR00741">
    <property type="entry name" value="yfiA"/>
    <property type="match status" value="1"/>
</dbReference>
<dbReference type="RefSeq" id="WP_079698100.1">
    <property type="nucleotide sequence ID" value="NZ_SLUK01000001.1"/>
</dbReference>
<name>A0A9X8ULL3_9FIRM</name>